<protein>
    <submittedName>
        <fullName evidence="1">Uncharacterized protein</fullName>
    </submittedName>
</protein>
<name>A0ACD5IDU8_9PROT</name>
<keyword evidence="2" id="KW-1185">Reference proteome</keyword>
<dbReference type="EMBL" id="CP130946">
    <property type="protein sequence ID" value="XRP71791.1"/>
    <property type="molecule type" value="Genomic_DNA"/>
</dbReference>
<dbReference type="Proteomes" id="UP001196097">
    <property type="component" value="Chromosome"/>
</dbReference>
<reference evidence="1 2" key="1">
    <citation type="journal article" date="2021" name="ISME J.">
        <title>Genomic evolution of the class Acidithiobacillia: deep-branching Proteobacteria living in extreme acidic conditions.</title>
        <authorList>
            <person name="Moya-Beltran A."/>
            <person name="Beard S."/>
            <person name="Rojas-Villalobos C."/>
            <person name="Issotta F."/>
            <person name="Gallardo Y."/>
            <person name="Ulloa R."/>
            <person name="Giaveno A."/>
            <person name="Degli Esposti M."/>
            <person name="Johnson D.B."/>
            <person name="Quatrini R."/>
        </authorList>
    </citation>
    <scope>NUCLEOTIDE SEQUENCE [LARGE SCALE GENOMIC DNA]</scope>
    <source>
        <strain evidence="1 2">CF3</strain>
    </source>
</reference>
<proteinExistence type="predicted"/>
<sequence>MNDLNVSSTIAEFREMGWWLASDAGVDATDILAQWLQCGAGVRYGGADDQRGLELRSPLRVSLFPLRERLG</sequence>
<evidence type="ECO:0000313" key="2">
    <source>
        <dbReference type="Proteomes" id="UP001196097"/>
    </source>
</evidence>
<evidence type="ECO:0000313" key="1">
    <source>
        <dbReference type="EMBL" id="XRP71791.1"/>
    </source>
</evidence>
<gene>
    <name evidence="1" type="ORF">HF292_008170</name>
</gene>
<accession>A0ACD5IDU8</accession>
<organism evidence="1 2">
    <name type="scientific">Acidithiobacillus ferruginosus</name>
    <dbReference type="NCBI Taxonomy" id="3063951"/>
    <lineage>
        <taxon>Bacteria</taxon>
        <taxon>Pseudomonadati</taxon>
        <taxon>Pseudomonadota</taxon>
        <taxon>Acidithiobacillia</taxon>
        <taxon>Acidithiobacillales</taxon>
        <taxon>Acidithiobacillaceae</taxon>
        <taxon>Acidithiobacillus</taxon>
    </lineage>
</organism>